<dbReference type="InterPro" id="IPR036265">
    <property type="entry name" value="HIT-like_sf"/>
</dbReference>
<keyword evidence="4" id="KW-1185">Reference proteome</keyword>
<evidence type="ECO:0000259" key="2">
    <source>
        <dbReference type="Pfam" id="PF16268"/>
    </source>
</evidence>
<organism evidence="3 4">
    <name type="scientific">Kyrpidia tusciae (strain DSM 2912 / NBRC 15312 / T2)</name>
    <name type="common">Bacillus tusciae</name>
    <dbReference type="NCBI Taxonomy" id="562970"/>
    <lineage>
        <taxon>Bacteria</taxon>
        <taxon>Bacillati</taxon>
        <taxon>Bacillota</taxon>
        <taxon>Bacilli</taxon>
        <taxon>Bacillales</taxon>
        <taxon>Alicyclobacillaceae</taxon>
        <taxon>Kyrpidia</taxon>
    </lineage>
</organism>
<dbReference type="GO" id="GO:0008108">
    <property type="term" value="F:UDP-glucose:hexose-1-phosphate uridylyltransferase activity"/>
    <property type="evidence" value="ECO:0007669"/>
    <property type="project" value="InterPro"/>
</dbReference>
<accession>D5WQQ8</accession>
<dbReference type="Proteomes" id="UP000002368">
    <property type="component" value="Chromosome"/>
</dbReference>
<proteinExistence type="predicted"/>
<dbReference type="Gene3D" id="3.30.428.10">
    <property type="entry name" value="HIT-like"/>
    <property type="match status" value="2"/>
</dbReference>
<reference evidence="3 4" key="1">
    <citation type="journal article" date="2011" name="Stand. Genomic Sci.">
        <title>Complete genome sequence of the thermophilic, hydrogen-oxidizing Bacillus tusciae type strain (T2) and reclassification in the new genus, Kyrpidia gen. nov. as Kyrpidia tusciae comb. nov. and emendation of the family Alicyclobacillaceae da Costa and Rainey, 2010.</title>
        <authorList>
            <person name="Klenk H.P."/>
            <person name="Lapidus A."/>
            <person name="Chertkov O."/>
            <person name="Copeland A."/>
            <person name="Del Rio T.G."/>
            <person name="Nolan M."/>
            <person name="Lucas S."/>
            <person name="Chen F."/>
            <person name="Tice H."/>
            <person name="Cheng J.F."/>
            <person name="Han C."/>
            <person name="Bruce D."/>
            <person name="Goodwin L."/>
            <person name="Pitluck S."/>
            <person name="Pati A."/>
            <person name="Ivanova N."/>
            <person name="Mavromatis K."/>
            <person name="Daum C."/>
            <person name="Chen A."/>
            <person name="Palaniappan K."/>
            <person name="Chang Y.J."/>
            <person name="Land M."/>
            <person name="Hauser L."/>
            <person name="Jeffries C.D."/>
            <person name="Detter J.C."/>
            <person name="Rohde M."/>
            <person name="Abt B."/>
            <person name="Pukall R."/>
            <person name="Goker M."/>
            <person name="Bristow J."/>
            <person name="Markowitz V."/>
            <person name="Hugenholtz P."/>
            <person name="Eisen J.A."/>
        </authorList>
    </citation>
    <scope>NUCLEOTIDE SEQUENCE [LARGE SCALE GENOMIC DNA]</scope>
    <source>
        <strain evidence="3 4">DSM 2912</strain>
    </source>
</reference>
<protein>
    <submittedName>
        <fullName evidence="3">Galactose-1-phosphate uridyl transferase domain protein</fullName>
    </submittedName>
</protein>
<dbReference type="STRING" id="562970.Btus_1972"/>
<sequence length="287" mass="32395">MNHVRFHAITGDPILYIDHRRKPNGYIDGHCPFCHPSESIKQVYPVGDDAISVWDNLYPVVPEGMAQELVVESRVHDRMLGQHSAEAIAVLLWVIRERMNHLYDHPGVVYVSMFRNWGRQSGGTQPHPHSQLYALPFVPPAIEREREGFQRLRREAGCCPICREIDGMVPERLVAENEWAMAFAPYASMHPFEMWVTPRRHVGAFESIPDDVLAGMAAVLHRAVGALEKAIDGRAYNIILCHDRDENYHLRFLVFARIFTSSGFVIGTGAGINGLDPERAVALLRGV</sequence>
<dbReference type="OrthoDB" id="9769064at2"/>
<dbReference type="AlphaFoldDB" id="D5WQQ8"/>
<dbReference type="GO" id="GO:0006012">
    <property type="term" value="P:galactose metabolic process"/>
    <property type="evidence" value="ECO:0007669"/>
    <property type="project" value="InterPro"/>
</dbReference>
<dbReference type="eggNOG" id="COG1085">
    <property type="taxonomic scope" value="Bacteria"/>
</dbReference>
<keyword evidence="3" id="KW-0808">Transferase</keyword>
<dbReference type="EMBL" id="CP002017">
    <property type="protein sequence ID" value="ADG06667.1"/>
    <property type="molecule type" value="Genomic_DNA"/>
</dbReference>
<evidence type="ECO:0000313" key="4">
    <source>
        <dbReference type="Proteomes" id="UP000002368"/>
    </source>
</evidence>
<dbReference type="InterPro" id="IPR032576">
    <property type="entry name" value="DUF4921"/>
</dbReference>
<feature type="domain" description="DUF4921" evidence="2">
    <location>
        <begin position="93"/>
        <end position="279"/>
    </location>
</feature>
<dbReference type="PIRSF" id="PIRSF000808">
    <property type="entry name" value="GalT"/>
    <property type="match status" value="1"/>
</dbReference>
<dbReference type="GO" id="GO:0008270">
    <property type="term" value="F:zinc ion binding"/>
    <property type="evidence" value="ECO:0007669"/>
    <property type="project" value="InterPro"/>
</dbReference>
<dbReference type="SUPFAM" id="SSF54197">
    <property type="entry name" value="HIT-like"/>
    <property type="match status" value="2"/>
</dbReference>
<dbReference type="HOGENOM" id="CLU_029960_1_0_9"/>
<gene>
    <name evidence="3" type="ordered locus">Btus_1972</name>
</gene>
<dbReference type="InterPro" id="IPR001937">
    <property type="entry name" value="GalP_UDPtransf1"/>
</dbReference>
<evidence type="ECO:0000256" key="1">
    <source>
        <dbReference type="PIRSR" id="PIRSR000808-1"/>
    </source>
</evidence>
<dbReference type="PANTHER" id="PTHR42763">
    <property type="entry name" value="ADP-GLUCOSE PHOSPHORYLASE"/>
    <property type="match status" value="1"/>
</dbReference>
<dbReference type="KEGG" id="bts:Btus_1972"/>
<dbReference type="InterPro" id="IPR053177">
    <property type="entry name" value="ADP-glucose_phosphorylase"/>
</dbReference>
<dbReference type="RefSeq" id="WP_013075953.1">
    <property type="nucleotide sequence ID" value="NC_014098.1"/>
</dbReference>
<dbReference type="Pfam" id="PF16268">
    <property type="entry name" value="DUF4921"/>
    <property type="match status" value="1"/>
</dbReference>
<dbReference type="PANTHER" id="PTHR42763:SF2">
    <property type="entry name" value="ADP-GLUCOSE PHOSPHORYLASE"/>
    <property type="match status" value="1"/>
</dbReference>
<evidence type="ECO:0000313" key="3">
    <source>
        <dbReference type="EMBL" id="ADG06667.1"/>
    </source>
</evidence>
<name>D5WQQ8_KYRT2</name>
<feature type="active site" description="Tele-UMP-histidine intermediate" evidence="1">
    <location>
        <position position="129"/>
    </location>
</feature>